<comment type="caution">
    <text evidence="1">The sequence shown here is derived from an EMBL/GenBank/DDBJ whole genome shotgun (WGS) entry which is preliminary data.</text>
</comment>
<dbReference type="EMBL" id="NNRK01000029">
    <property type="protein sequence ID" value="OYR12939.1"/>
    <property type="molecule type" value="Genomic_DNA"/>
</dbReference>
<evidence type="ECO:0000313" key="1">
    <source>
        <dbReference type="EMBL" id="OYR12939.1"/>
    </source>
</evidence>
<dbReference type="AlphaFoldDB" id="A0A256FDK7"/>
<dbReference type="Proteomes" id="UP000216345">
    <property type="component" value="Unassembled WGS sequence"/>
</dbReference>
<sequence length="198" mass="21815">MTSPYFEIVVYKINDAATADKEREAAREHISALSGFISWMPFTGSNATEDRVDLLAWASLDDALEAAKRIGTAPEFAAFRATLKQMVSIGRYETQTVFQQPVSSGKGVEIGRFRLKADASEQAMRDAYAAMVSKHLSHQAGWHTQHLIKLADETFVDLAFAASQPRAIEICASWQGNAECDAFLSFIEPVSMEFGTVL</sequence>
<evidence type="ECO:0000313" key="2">
    <source>
        <dbReference type="Proteomes" id="UP000216345"/>
    </source>
</evidence>
<organism evidence="1 2">
    <name type="scientific">Brucella rhizosphaerae</name>
    <dbReference type="NCBI Taxonomy" id="571254"/>
    <lineage>
        <taxon>Bacteria</taxon>
        <taxon>Pseudomonadati</taxon>
        <taxon>Pseudomonadota</taxon>
        <taxon>Alphaproteobacteria</taxon>
        <taxon>Hyphomicrobiales</taxon>
        <taxon>Brucellaceae</taxon>
        <taxon>Brucella/Ochrobactrum group</taxon>
        <taxon>Brucella</taxon>
    </lineage>
</organism>
<keyword evidence="2" id="KW-1185">Reference proteome</keyword>
<reference evidence="1 2" key="1">
    <citation type="submission" date="2017-07" db="EMBL/GenBank/DDBJ databases">
        <title>Phylogenetic study on the rhizospheric bacterium Ochrobactrum sp. A44.</title>
        <authorList>
            <person name="Krzyzanowska D.M."/>
            <person name="Ossowicki A."/>
            <person name="Rajewska M."/>
            <person name="Maciag T."/>
            <person name="Kaczynski Z."/>
            <person name="Czerwicka M."/>
            <person name="Jafra S."/>
        </authorList>
    </citation>
    <scope>NUCLEOTIDE SEQUENCE [LARGE SCALE GENOMIC DNA]</scope>
    <source>
        <strain evidence="1 2">PR17</strain>
    </source>
</reference>
<protein>
    <submittedName>
        <fullName evidence="1">Uncharacterized protein</fullName>
    </submittedName>
</protein>
<proteinExistence type="predicted"/>
<gene>
    <name evidence="1" type="ORF">CEV32_1114</name>
</gene>
<accession>A0A256FDK7</accession>
<dbReference type="RefSeq" id="WP_235818826.1">
    <property type="nucleotide sequence ID" value="NZ_JBHEEL010000004.1"/>
</dbReference>
<name>A0A256FDK7_9HYPH</name>